<dbReference type="EMBL" id="JASCZI010276715">
    <property type="protein sequence ID" value="MED6226873.1"/>
    <property type="molecule type" value="Genomic_DNA"/>
</dbReference>
<dbReference type="Proteomes" id="UP001341840">
    <property type="component" value="Unassembled WGS sequence"/>
</dbReference>
<evidence type="ECO:0000313" key="1">
    <source>
        <dbReference type="EMBL" id="MED6226873.1"/>
    </source>
</evidence>
<feature type="non-terminal residue" evidence="1">
    <location>
        <position position="56"/>
    </location>
</feature>
<organism evidence="1 2">
    <name type="scientific">Stylosanthes scabra</name>
    <dbReference type="NCBI Taxonomy" id="79078"/>
    <lineage>
        <taxon>Eukaryota</taxon>
        <taxon>Viridiplantae</taxon>
        <taxon>Streptophyta</taxon>
        <taxon>Embryophyta</taxon>
        <taxon>Tracheophyta</taxon>
        <taxon>Spermatophyta</taxon>
        <taxon>Magnoliopsida</taxon>
        <taxon>eudicotyledons</taxon>
        <taxon>Gunneridae</taxon>
        <taxon>Pentapetalae</taxon>
        <taxon>rosids</taxon>
        <taxon>fabids</taxon>
        <taxon>Fabales</taxon>
        <taxon>Fabaceae</taxon>
        <taxon>Papilionoideae</taxon>
        <taxon>50 kb inversion clade</taxon>
        <taxon>dalbergioids sensu lato</taxon>
        <taxon>Dalbergieae</taxon>
        <taxon>Pterocarpus clade</taxon>
        <taxon>Stylosanthes</taxon>
    </lineage>
</organism>
<keyword evidence="2" id="KW-1185">Reference proteome</keyword>
<sequence>MEDIQPCLSHENPRIDVEVHAYAWKMQDQALQIASPTHMRGVLRICVGSRANKGKI</sequence>
<reference evidence="1 2" key="1">
    <citation type="journal article" date="2023" name="Plants (Basel)">
        <title>Bridging the Gap: Combining Genomics and Transcriptomics Approaches to Understand Stylosanthes scabra, an Orphan Legume from the Brazilian Caatinga.</title>
        <authorList>
            <person name="Ferreira-Neto J.R.C."/>
            <person name="da Silva M.D."/>
            <person name="Binneck E."/>
            <person name="de Melo N.F."/>
            <person name="da Silva R.H."/>
            <person name="de Melo A.L.T.M."/>
            <person name="Pandolfi V."/>
            <person name="Bustamante F.O."/>
            <person name="Brasileiro-Vidal A.C."/>
            <person name="Benko-Iseppon A.M."/>
        </authorList>
    </citation>
    <scope>NUCLEOTIDE SEQUENCE [LARGE SCALE GENOMIC DNA]</scope>
    <source>
        <tissue evidence="1">Leaves</tissue>
    </source>
</reference>
<accession>A0ABU6ZXY4</accession>
<proteinExistence type="predicted"/>
<protein>
    <submittedName>
        <fullName evidence="1">Uncharacterized protein</fullName>
    </submittedName>
</protein>
<gene>
    <name evidence="1" type="ORF">PIB30_108040</name>
</gene>
<evidence type="ECO:0000313" key="2">
    <source>
        <dbReference type="Proteomes" id="UP001341840"/>
    </source>
</evidence>
<name>A0ABU6ZXY4_9FABA</name>
<comment type="caution">
    <text evidence="1">The sequence shown here is derived from an EMBL/GenBank/DDBJ whole genome shotgun (WGS) entry which is preliminary data.</text>
</comment>